<protein>
    <submittedName>
        <fullName evidence="3">Uncharacterized protein</fullName>
    </submittedName>
</protein>
<keyword evidence="2" id="KW-1133">Transmembrane helix</keyword>
<reference evidence="3" key="1">
    <citation type="journal article" date="2020" name="bioRxiv">
        <title>Comparative genomics of Chlamydomonas.</title>
        <authorList>
            <person name="Craig R.J."/>
            <person name="Hasan A.R."/>
            <person name="Ness R.W."/>
            <person name="Keightley P.D."/>
        </authorList>
    </citation>
    <scope>NUCLEOTIDE SEQUENCE</scope>
    <source>
        <strain evidence="3">CCAP 11/70</strain>
    </source>
</reference>
<keyword evidence="4" id="KW-1185">Reference proteome</keyword>
<dbReference type="Pfam" id="PF15938">
    <property type="entry name" value="DUF4750"/>
    <property type="match status" value="1"/>
</dbReference>
<keyword evidence="2" id="KW-0812">Transmembrane</keyword>
<proteinExistence type="predicted"/>
<evidence type="ECO:0000256" key="2">
    <source>
        <dbReference type="SAM" id="Phobius"/>
    </source>
</evidence>
<feature type="compositionally biased region" description="Gly residues" evidence="1">
    <location>
        <begin position="106"/>
        <end position="116"/>
    </location>
</feature>
<evidence type="ECO:0000256" key="1">
    <source>
        <dbReference type="SAM" id="MobiDB-lite"/>
    </source>
</evidence>
<evidence type="ECO:0000313" key="4">
    <source>
        <dbReference type="Proteomes" id="UP000612055"/>
    </source>
</evidence>
<dbReference type="OrthoDB" id="541029at2759"/>
<dbReference type="AlphaFoldDB" id="A0A835XSQ1"/>
<feature type="region of interest" description="Disordered" evidence="1">
    <location>
        <begin position="92"/>
        <end position="116"/>
    </location>
</feature>
<gene>
    <name evidence="3" type="ORF">HYH03_013138</name>
</gene>
<dbReference type="EMBL" id="JAEHOE010000085">
    <property type="protein sequence ID" value="KAG2488288.1"/>
    <property type="molecule type" value="Genomic_DNA"/>
</dbReference>
<sequence>MEELRRALAWVQEAIRAIEADARRKADPAERTPLDYAVAVLVLLGVLALVLGSIALGWYVLWRTTLHRIGVFRDMLGLNRAAKMESKRRAEAEIRSLKSQLSQQHGFGGGSNSKED</sequence>
<accession>A0A835XSQ1</accession>
<dbReference type="InterPro" id="IPR031851">
    <property type="entry name" value="DUF4750"/>
</dbReference>
<evidence type="ECO:0000313" key="3">
    <source>
        <dbReference type="EMBL" id="KAG2488288.1"/>
    </source>
</evidence>
<feature type="transmembrane region" description="Helical" evidence="2">
    <location>
        <begin position="36"/>
        <end position="61"/>
    </location>
</feature>
<keyword evidence="2" id="KW-0472">Membrane</keyword>
<comment type="caution">
    <text evidence="3">The sequence shown here is derived from an EMBL/GenBank/DDBJ whole genome shotgun (WGS) entry which is preliminary data.</text>
</comment>
<name>A0A835XSQ1_9CHLO</name>
<dbReference type="Proteomes" id="UP000612055">
    <property type="component" value="Unassembled WGS sequence"/>
</dbReference>
<organism evidence="3 4">
    <name type="scientific">Edaphochlamys debaryana</name>
    <dbReference type="NCBI Taxonomy" id="47281"/>
    <lineage>
        <taxon>Eukaryota</taxon>
        <taxon>Viridiplantae</taxon>
        <taxon>Chlorophyta</taxon>
        <taxon>core chlorophytes</taxon>
        <taxon>Chlorophyceae</taxon>
        <taxon>CS clade</taxon>
        <taxon>Chlamydomonadales</taxon>
        <taxon>Chlamydomonadales incertae sedis</taxon>
        <taxon>Edaphochlamys</taxon>
    </lineage>
</organism>